<evidence type="ECO:0000256" key="3">
    <source>
        <dbReference type="SAM" id="MobiDB-lite"/>
    </source>
</evidence>
<keyword evidence="2" id="KW-0804">Transcription</keyword>
<evidence type="ECO:0000313" key="5">
    <source>
        <dbReference type="EMBL" id="GAA4244922.1"/>
    </source>
</evidence>
<comment type="caution">
    <text evidence="5">The sequence shown here is derived from an EMBL/GenBank/DDBJ whole genome shotgun (WGS) entry which is preliminary data.</text>
</comment>
<dbReference type="Proteomes" id="UP001500620">
    <property type="component" value="Unassembled WGS sequence"/>
</dbReference>
<organism evidence="5 6">
    <name type="scientific">Dactylosporangium darangshiense</name>
    <dbReference type="NCBI Taxonomy" id="579108"/>
    <lineage>
        <taxon>Bacteria</taxon>
        <taxon>Bacillati</taxon>
        <taxon>Actinomycetota</taxon>
        <taxon>Actinomycetes</taxon>
        <taxon>Micromonosporales</taxon>
        <taxon>Micromonosporaceae</taxon>
        <taxon>Dactylosporangium</taxon>
    </lineage>
</organism>
<dbReference type="SMART" id="SM01012">
    <property type="entry name" value="ANTAR"/>
    <property type="match status" value="1"/>
</dbReference>
<feature type="domain" description="ANTAR" evidence="4">
    <location>
        <begin position="156"/>
        <end position="239"/>
    </location>
</feature>
<reference evidence="6" key="1">
    <citation type="journal article" date="2019" name="Int. J. Syst. Evol. Microbiol.">
        <title>The Global Catalogue of Microorganisms (GCM) 10K type strain sequencing project: providing services to taxonomists for standard genome sequencing and annotation.</title>
        <authorList>
            <consortium name="The Broad Institute Genomics Platform"/>
            <consortium name="The Broad Institute Genome Sequencing Center for Infectious Disease"/>
            <person name="Wu L."/>
            <person name="Ma J."/>
        </authorList>
    </citation>
    <scope>NUCLEOTIDE SEQUENCE [LARGE SCALE GENOMIC DNA]</scope>
    <source>
        <strain evidence="6">JCM 17441</strain>
    </source>
</reference>
<gene>
    <name evidence="5" type="ORF">GCM10022255_009910</name>
</gene>
<feature type="compositionally biased region" description="Basic and acidic residues" evidence="3">
    <location>
        <begin position="13"/>
        <end position="22"/>
    </location>
</feature>
<dbReference type="Pfam" id="PF13185">
    <property type="entry name" value="GAF_2"/>
    <property type="match status" value="1"/>
</dbReference>
<dbReference type="Gene3D" id="3.30.450.40">
    <property type="match status" value="1"/>
</dbReference>
<proteinExistence type="predicted"/>
<protein>
    <submittedName>
        <fullName evidence="5">GAF domain-containing protein</fullName>
    </submittedName>
</protein>
<accession>A0ABP8CYV5</accession>
<evidence type="ECO:0000256" key="1">
    <source>
        <dbReference type="ARBA" id="ARBA00023015"/>
    </source>
</evidence>
<dbReference type="Gene3D" id="1.10.10.10">
    <property type="entry name" value="Winged helix-like DNA-binding domain superfamily/Winged helix DNA-binding domain"/>
    <property type="match status" value="1"/>
</dbReference>
<dbReference type="SUPFAM" id="SSF55781">
    <property type="entry name" value="GAF domain-like"/>
    <property type="match status" value="1"/>
</dbReference>
<sequence>MRSRFGVVVSGTDDGRAAEPGHDFARPVSPPAPDGLAGLLHQVCADTAQALSACGVGMSVMTADGVHGFAAASDPATARIEELQFTFGEGPCVDAFAYSRPVLMPNLDAAAANRWPVYTPAVTDAGVRAVFAFPLQVGAARLGVLDVFRDRPGSLSRAELGQALASAERAVTALLDGQERTIDGTDGLDGAFDRSAALFQAQGMVMVQLGVSLAEALVRIRAHAYATGRPLHNVTADIVSRRLRLDQHSAEGSS</sequence>
<dbReference type="Pfam" id="PF03861">
    <property type="entry name" value="ANTAR"/>
    <property type="match status" value="1"/>
</dbReference>
<dbReference type="InterPro" id="IPR029016">
    <property type="entry name" value="GAF-like_dom_sf"/>
</dbReference>
<feature type="region of interest" description="Disordered" evidence="3">
    <location>
        <begin position="1"/>
        <end position="22"/>
    </location>
</feature>
<dbReference type="InterPro" id="IPR005561">
    <property type="entry name" value="ANTAR"/>
</dbReference>
<evidence type="ECO:0000259" key="4">
    <source>
        <dbReference type="SMART" id="SM01012"/>
    </source>
</evidence>
<dbReference type="InterPro" id="IPR036388">
    <property type="entry name" value="WH-like_DNA-bd_sf"/>
</dbReference>
<evidence type="ECO:0000256" key="2">
    <source>
        <dbReference type="ARBA" id="ARBA00023163"/>
    </source>
</evidence>
<keyword evidence="6" id="KW-1185">Reference proteome</keyword>
<keyword evidence="1" id="KW-0805">Transcription regulation</keyword>
<name>A0ABP8CYV5_9ACTN</name>
<dbReference type="EMBL" id="BAABAT010000002">
    <property type="protein sequence ID" value="GAA4244922.1"/>
    <property type="molecule type" value="Genomic_DNA"/>
</dbReference>
<evidence type="ECO:0000313" key="6">
    <source>
        <dbReference type="Proteomes" id="UP001500620"/>
    </source>
</evidence>
<dbReference type="InterPro" id="IPR003018">
    <property type="entry name" value="GAF"/>
</dbReference>